<dbReference type="PANTHER" id="PTHR32472:SF11">
    <property type="entry name" value="DISEASE RESISTANCE PROTEIN (TIR-NBS CLASS)"/>
    <property type="match status" value="1"/>
</dbReference>
<feature type="compositionally biased region" description="Low complexity" evidence="1">
    <location>
        <begin position="596"/>
        <end position="607"/>
    </location>
</feature>
<comment type="caution">
    <text evidence="3">The sequence shown here is derived from an EMBL/GenBank/DDBJ whole genome shotgun (WGS) entry which is preliminary data.</text>
</comment>
<evidence type="ECO:0000259" key="2">
    <source>
        <dbReference type="PROSITE" id="PS50104"/>
    </source>
</evidence>
<proteinExistence type="predicted"/>
<organism evidence="3 4">
    <name type="scientific">Riccia sorocarpa</name>
    <dbReference type="NCBI Taxonomy" id="122646"/>
    <lineage>
        <taxon>Eukaryota</taxon>
        <taxon>Viridiplantae</taxon>
        <taxon>Streptophyta</taxon>
        <taxon>Embryophyta</taxon>
        <taxon>Marchantiophyta</taxon>
        <taxon>Marchantiopsida</taxon>
        <taxon>Marchantiidae</taxon>
        <taxon>Marchantiales</taxon>
        <taxon>Ricciaceae</taxon>
        <taxon>Riccia</taxon>
    </lineage>
</organism>
<feature type="compositionally biased region" description="Pro residues" evidence="1">
    <location>
        <begin position="114"/>
        <end position="124"/>
    </location>
</feature>
<feature type="domain" description="TIR" evidence="2">
    <location>
        <begin position="365"/>
        <end position="484"/>
    </location>
</feature>
<feature type="region of interest" description="Disordered" evidence="1">
    <location>
        <begin position="284"/>
        <end position="303"/>
    </location>
</feature>
<dbReference type="InterPro" id="IPR027417">
    <property type="entry name" value="P-loop_NTPase"/>
</dbReference>
<dbReference type="EMBL" id="JBJQOH010000003">
    <property type="protein sequence ID" value="KAL3692830.1"/>
    <property type="molecule type" value="Genomic_DNA"/>
</dbReference>
<dbReference type="Pfam" id="PF25895">
    <property type="entry name" value="WHD_plant_disease"/>
    <property type="match status" value="1"/>
</dbReference>
<name>A0ABD3HRD1_9MARC</name>
<dbReference type="InterPro" id="IPR035897">
    <property type="entry name" value="Toll_tir_struct_dom_sf"/>
</dbReference>
<reference evidence="3 4" key="1">
    <citation type="submission" date="2024-09" db="EMBL/GenBank/DDBJ databases">
        <title>Chromosome-scale assembly of Riccia sorocarpa.</title>
        <authorList>
            <person name="Paukszto L."/>
        </authorList>
    </citation>
    <scope>NUCLEOTIDE SEQUENCE [LARGE SCALE GENOMIC DNA]</scope>
    <source>
        <strain evidence="3">LP-2024</strain>
        <tissue evidence="3">Aerial parts of the thallus</tissue>
    </source>
</reference>
<feature type="compositionally biased region" description="Low complexity" evidence="1">
    <location>
        <begin position="77"/>
        <end position="100"/>
    </location>
</feature>
<dbReference type="AlphaFoldDB" id="A0ABD3HRD1"/>
<feature type="compositionally biased region" description="Basic and acidic residues" evidence="1">
    <location>
        <begin position="651"/>
        <end position="660"/>
    </location>
</feature>
<dbReference type="Proteomes" id="UP001633002">
    <property type="component" value="Unassembled WGS sequence"/>
</dbReference>
<dbReference type="InterPro" id="IPR000157">
    <property type="entry name" value="TIR_dom"/>
</dbReference>
<keyword evidence="4" id="KW-1185">Reference proteome</keyword>
<dbReference type="PANTHER" id="PTHR32472">
    <property type="entry name" value="DNA REPAIR PROTEIN RADA"/>
    <property type="match status" value="1"/>
</dbReference>
<dbReference type="SUPFAM" id="SSF52540">
    <property type="entry name" value="P-loop containing nucleoside triphosphate hydrolases"/>
    <property type="match status" value="1"/>
</dbReference>
<evidence type="ECO:0000256" key="1">
    <source>
        <dbReference type="SAM" id="MobiDB-lite"/>
    </source>
</evidence>
<sequence length="1038" mass="113829">MMTTGDWRLATGDQGFWRGSTFIIKTRCRGDIQRGEVNKSRGIMAASARDYVWVSMVNGSASAGGASPYIKKKSSRRTSSTSPVVSLPESTSSASPSLTAFISFPSPPEDLSQPPVPSPLPHPPLLRSNVSFPSTALRSPLGAGMRFTAPSSFSSSTLFSHSSGFLPPARTSSYRGSPSSSSEFASSPSSTASASPSFSSLSSVSSPGATSPEQTSTAISLASAIPASASSVSAPSNGGSLSLSFRNPSSLTYSGFMSALESPFFSPGTPNSVTPSFLTPPSSSFSSSAIHTPPGRSNNPAALLGTSSPKSGFSFSEYCTPSSSFPVRGWVPLESPDLSYFQTTASPSTNFPWQLMSPASAGRARSCDVFISLYGKCPALLRFAKWMRAELEMQGVACFSADRSNFSDSRSHDITRRIMNSVTFGVVIISKSVFRSRWAMEELRTFLDRQNLVPVFFDLAPSDISVRDIVERRGRIWEQHGGKLWTLYNGDEAEWREVVEGVLRVEDWQLEAHDGNWRDCLRKAVTLFGARLGRKSISEREAVRVERIDADEFPFPQNAAFTGRARELRRLEEILSPSMDYLEQDLIERARKGEASRVSNSGSSSANRRLEDARGVRGREPGPESASASEIRIDREAYPAQEPTIGRYIHRGTEMQRRSDTSQNIESSAYRSGCACITGVPGIGKTELALEYAYRNAKKYRMIIWLSAENRYLRQNYLNLSTSLGIHPAGPETPAVHHRGRVRSQSEQEIVAYQRIRQEMSRDLPYLLIIDHLESERGWWDGKGISELLPSPGGASHVIITTRLPRVMQIKCMDLSTLSGTEAINLMRGGRHLSAAELEALRDIDDKLARLTLGLAIVRRLLDSLHVMPSELLDLMAKTEVITDMRSREDMVLRISPYLPRLLNVCFSLLENTSGPVNLASKMALVAGWFAANPIVLEHLTLAASIYEEKLPLCVCLGNCMYSAFWCCMASRSRRRVGDAAYLLIQCGIARRTTKEGYIYFSEAVRVFLRRKGGSHAAKAVIQAVGKSEVLTSHLEQL</sequence>
<dbReference type="PROSITE" id="PS50104">
    <property type="entry name" value="TIR"/>
    <property type="match status" value="1"/>
</dbReference>
<feature type="region of interest" description="Disordered" evidence="1">
    <location>
        <begin position="61"/>
        <end position="124"/>
    </location>
</feature>
<dbReference type="Gene3D" id="3.40.50.10140">
    <property type="entry name" value="Toll/interleukin-1 receptor homology (TIR) domain"/>
    <property type="match status" value="1"/>
</dbReference>
<feature type="compositionally biased region" description="Basic and acidic residues" evidence="1">
    <location>
        <begin position="608"/>
        <end position="622"/>
    </location>
</feature>
<feature type="region of interest" description="Disordered" evidence="1">
    <location>
        <begin position="169"/>
        <end position="215"/>
    </location>
</feature>
<dbReference type="Pfam" id="PF13676">
    <property type="entry name" value="TIR_2"/>
    <property type="match status" value="1"/>
</dbReference>
<evidence type="ECO:0000313" key="4">
    <source>
        <dbReference type="Proteomes" id="UP001633002"/>
    </source>
</evidence>
<protein>
    <recommendedName>
        <fullName evidence="2">TIR domain-containing protein</fullName>
    </recommendedName>
</protein>
<gene>
    <name evidence="3" type="ORF">R1sor_006481</name>
</gene>
<dbReference type="InterPro" id="IPR058874">
    <property type="entry name" value="WHD_plant"/>
</dbReference>
<evidence type="ECO:0000313" key="3">
    <source>
        <dbReference type="EMBL" id="KAL3692830.1"/>
    </source>
</evidence>
<dbReference type="Gene3D" id="3.40.50.300">
    <property type="entry name" value="P-loop containing nucleotide triphosphate hydrolases"/>
    <property type="match status" value="1"/>
</dbReference>
<accession>A0ABD3HRD1</accession>
<dbReference type="SUPFAM" id="SSF52200">
    <property type="entry name" value="Toll/Interleukin receptor TIR domain"/>
    <property type="match status" value="1"/>
</dbReference>
<feature type="region of interest" description="Disordered" evidence="1">
    <location>
        <begin position="592"/>
        <end position="665"/>
    </location>
</feature>
<feature type="compositionally biased region" description="Low complexity" evidence="1">
    <location>
        <begin position="172"/>
        <end position="215"/>
    </location>
</feature>